<gene>
    <name evidence="2" type="ORF">J5Y09_18735</name>
</gene>
<dbReference type="EMBL" id="JAGIYZ010000021">
    <property type="protein sequence ID" value="MBP0465970.1"/>
    <property type="molecule type" value="Genomic_DNA"/>
</dbReference>
<feature type="compositionally biased region" description="Low complexity" evidence="1">
    <location>
        <begin position="105"/>
        <end position="115"/>
    </location>
</feature>
<proteinExistence type="predicted"/>
<comment type="caution">
    <text evidence="2">The sequence shown here is derived from an EMBL/GenBank/DDBJ whole genome shotgun (WGS) entry which is preliminary data.</text>
</comment>
<organism evidence="2 3">
    <name type="scientific">Roseomonas nitratireducens</name>
    <dbReference type="NCBI Taxonomy" id="2820810"/>
    <lineage>
        <taxon>Bacteria</taxon>
        <taxon>Pseudomonadati</taxon>
        <taxon>Pseudomonadota</taxon>
        <taxon>Alphaproteobacteria</taxon>
        <taxon>Acetobacterales</taxon>
        <taxon>Roseomonadaceae</taxon>
        <taxon>Roseomonas</taxon>
    </lineage>
</organism>
<evidence type="ECO:0000256" key="1">
    <source>
        <dbReference type="SAM" id="MobiDB-lite"/>
    </source>
</evidence>
<accession>A0ABS4AX51</accession>
<sequence length="115" mass="11429">MTTDEARRALLQILEQQSGGTAPTEAAILVIQATERAAAARAAVDAAMDAAANAIAVAAPGADAARIATLAAAWLREATGIAPDIGAAVARIAAASDPQPPQPPDWTTLPPAGRA</sequence>
<name>A0ABS4AX51_9PROT</name>
<dbReference type="RefSeq" id="WP_209353353.1">
    <property type="nucleotide sequence ID" value="NZ_JAGIYZ010000021.1"/>
</dbReference>
<feature type="region of interest" description="Disordered" evidence="1">
    <location>
        <begin position="94"/>
        <end position="115"/>
    </location>
</feature>
<keyword evidence="3" id="KW-1185">Reference proteome</keyword>
<evidence type="ECO:0000313" key="2">
    <source>
        <dbReference type="EMBL" id="MBP0465970.1"/>
    </source>
</evidence>
<dbReference type="Proteomes" id="UP000680815">
    <property type="component" value="Unassembled WGS sequence"/>
</dbReference>
<reference evidence="2 3" key="1">
    <citation type="submission" date="2021-03" db="EMBL/GenBank/DDBJ databases">
        <authorList>
            <person name="So Y."/>
        </authorList>
    </citation>
    <scope>NUCLEOTIDE SEQUENCE [LARGE SCALE GENOMIC DNA]</scope>
    <source>
        <strain evidence="2 3">PWR1</strain>
    </source>
</reference>
<protein>
    <submittedName>
        <fullName evidence="2">Uncharacterized protein</fullName>
    </submittedName>
</protein>
<evidence type="ECO:0000313" key="3">
    <source>
        <dbReference type="Proteomes" id="UP000680815"/>
    </source>
</evidence>